<sequence length="84" mass="9611">MEDAIIRIDVIGTPTALLNKSLKKAGIMRLVSKWTGQTAQIIYIIQKINSFIIEWLKTFLNSFIPRIQKKPAGLRPQQTIEIVF</sequence>
<reference evidence="1 2" key="1">
    <citation type="submission" date="2017-09" db="EMBL/GenBank/DDBJ databases">
        <title>Phase variable restriction modification systems are present in the genome sequences of periodontal pathogens Prevotella intermedia, Tannerella forsythia and Porphyromonas gingivalis.</title>
        <authorList>
            <person name="Haigh R.D."/>
            <person name="Crawford L."/>
            <person name="Ralph J."/>
            <person name="Wanford J."/>
            <person name="Vartoukian S.R."/>
            <person name="Hijazib K."/>
            <person name="Wade W."/>
            <person name="Oggioni M.R."/>
        </authorList>
    </citation>
    <scope>NUCLEOTIDE SEQUENCE [LARGE SCALE GENOMIC DNA]</scope>
    <source>
        <strain evidence="1 2">WW11663</strain>
    </source>
</reference>
<organism evidence="1 2">
    <name type="scientific">Tannerella forsythia</name>
    <name type="common">Bacteroides forsythus</name>
    <dbReference type="NCBI Taxonomy" id="28112"/>
    <lineage>
        <taxon>Bacteria</taxon>
        <taxon>Pseudomonadati</taxon>
        <taxon>Bacteroidota</taxon>
        <taxon>Bacteroidia</taxon>
        <taxon>Bacteroidales</taxon>
        <taxon>Tannerellaceae</taxon>
        <taxon>Tannerella</taxon>
    </lineage>
</organism>
<proteinExistence type="predicted"/>
<dbReference type="EMBL" id="NSLJ01000009">
    <property type="protein sequence ID" value="PDP44150.1"/>
    <property type="molecule type" value="Genomic_DNA"/>
</dbReference>
<accession>A0A2A6E8T4</accession>
<evidence type="ECO:0000313" key="2">
    <source>
        <dbReference type="Proteomes" id="UP000219259"/>
    </source>
</evidence>
<protein>
    <submittedName>
        <fullName evidence="1">Uncharacterized protein</fullName>
    </submittedName>
</protein>
<name>A0A2A6E8T4_TANFO</name>
<dbReference type="Proteomes" id="UP000219259">
    <property type="component" value="Unassembled WGS sequence"/>
</dbReference>
<dbReference type="AlphaFoldDB" id="A0A2A6E8T4"/>
<gene>
    <name evidence="1" type="ORF">CLI86_04665</name>
</gene>
<comment type="caution">
    <text evidence="1">The sequence shown here is derived from an EMBL/GenBank/DDBJ whole genome shotgun (WGS) entry which is preliminary data.</text>
</comment>
<evidence type="ECO:0000313" key="1">
    <source>
        <dbReference type="EMBL" id="PDP44150.1"/>
    </source>
</evidence>